<dbReference type="Proteomes" id="UP000567885">
    <property type="component" value="Unassembled WGS sequence"/>
</dbReference>
<feature type="region of interest" description="Disordered" evidence="1">
    <location>
        <begin position="372"/>
        <end position="394"/>
    </location>
</feature>
<organism evidence="4 5">
    <name type="scientific">Fusarium heterosporum</name>
    <dbReference type="NCBI Taxonomy" id="42747"/>
    <lineage>
        <taxon>Eukaryota</taxon>
        <taxon>Fungi</taxon>
        <taxon>Dikarya</taxon>
        <taxon>Ascomycota</taxon>
        <taxon>Pezizomycotina</taxon>
        <taxon>Sordariomycetes</taxon>
        <taxon>Hypocreomycetidae</taxon>
        <taxon>Hypocreales</taxon>
        <taxon>Nectriaceae</taxon>
        <taxon>Fusarium</taxon>
        <taxon>Fusarium heterosporum species complex</taxon>
    </lineage>
</organism>
<dbReference type="SUPFAM" id="SSF52540">
    <property type="entry name" value="P-loop containing nucleoside triphosphate hydrolases"/>
    <property type="match status" value="1"/>
</dbReference>
<evidence type="ECO:0000313" key="5">
    <source>
        <dbReference type="Proteomes" id="UP000567885"/>
    </source>
</evidence>
<name>A0A8H5T6V1_FUSHE</name>
<feature type="domain" description="ATPase AAA-type core" evidence="2">
    <location>
        <begin position="391"/>
        <end position="482"/>
    </location>
</feature>
<dbReference type="AlphaFoldDB" id="A0A8H5T6V1"/>
<dbReference type="InterPro" id="IPR027417">
    <property type="entry name" value="P-loop_NTPase"/>
</dbReference>
<feature type="domain" description="DUF7025" evidence="3">
    <location>
        <begin position="151"/>
        <end position="244"/>
    </location>
</feature>
<dbReference type="Pfam" id="PF00004">
    <property type="entry name" value="AAA"/>
    <property type="match status" value="1"/>
</dbReference>
<dbReference type="Gene3D" id="3.40.50.300">
    <property type="entry name" value="P-loop containing nucleotide triphosphate hydrolases"/>
    <property type="match status" value="1"/>
</dbReference>
<dbReference type="PANTHER" id="PTHR46411">
    <property type="entry name" value="FAMILY ATPASE, PUTATIVE-RELATED"/>
    <property type="match status" value="1"/>
</dbReference>
<dbReference type="InterPro" id="IPR054289">
    <property type="entry name" value="DUF7025"/>
</dbReference>
<evidence type="ECO:0000256" key="1">
    <source>
        <dbReference type="SAM" id="MobiDB-lite"/>
    </source>
</evidence>
<dbReference type="PANTHER" id="PTHR46411:SF3">
    <property type="entry name" value="AAA+ ATPASE DOMAIN-CONTAINING PROTEIN"/>
    <property type="match status" value="1"/>
</dbReference>
<dbReference type="GO" id="GO:0016887">
    <property type="term" value="F:ATP hydrolysis activity"/>
    <property type="evidence" value="ECO:0007669"/>
    <property type="project" value="InterPro"/>
</dbReference>
<dbReference type="OrthoDB" id="10042665at2759"/>
<dbReference type="Pfam" id="PF22942">
    <property type="entry name" value="DUF7025"/>
    <property type="match status" value="1"/>
</dbReference>
<dbReference type="GO" id="GO:0005524">
    <property type="term" value="F:ATP binding"/>
    <property type="evidence" value="ECO:0007669"/>
    <property type="project" value="InterPro"/>
</dbReference>
<dbReference type="EMBL" id="JAAGWQ010000139">
    <property type="protein sequence ID" value="KAF5664041.1"/>
    <property type="molecule type" value="Genomic_DNA"/>
</dbReference>
<accession>A0A8H5T6V1</accession>
<proteinExistence type="predicted"/>
<feature type="region of interest" description="Disordered" evidence="1">
    <location>
        <begin position="1"/>
        <end position="20"/>
    </location>
</feature>
<gene>
    <name evidence="4" type="ORF">FHETE_7250</name>
</gene>
<sequence length="599" mass="66833">MPPPENADKSSALGSKEATDSVQDLGLCSWNDEDLDYDEISVLSRGPKGLGSAFFVRDIIDRYTRKKSTTFELIADHLQDTMFELDVNRNMRLIEDDTSTIGYKDIYHLRDPLKMLRDKAEAEQQVARHDILDTFIRCLDDMFAPLDKRVAALLEENRIEYELLWTLFAPKTIAFTTCRITKAPCATRVSRYSNTINRMGQKNFRIEGHTFSGKGEQLCFLDIPVFESTKRIDSLSVYPLCYHPQVTAMRERLVENGRRVMAWTGIHHLQHSGWALPLYHNGNQRAQVLEGRIVVNRVTLDNEPSPSISISCGDEELSICSPTLTGFALTSLKRYVVAVDNLREVLWMDRPLAMPGRNGQLVLDLVNCHYRQKENPPPEGSSQPQEQNTTILLRGPPSVGKTMTAVSIAERCKRPLLILDAGSIDANLAVAESLHNEVFANAALWNAILVIKNADILLRTSSIVSQRNTVIGRLVQRLQTFDGVCIFVENQSEVQSRAEPAPPVNCTLDFLPLSSESRKEVSFFRLDQVTPSQSRSNKEALAEALAGTPLNSHQILKVVQTASYLGSDAGNITTQDLDRAIELQSGVLNSPHTPSASSV</sequence>
<protein>
    <submittedName>
        <fullName evidence="4">P-loop containing protein</fullName>
    </submittedName>
</protein>
<reference evidence="4 5" key="1">
    <citation type="submission" date="2020-05" db="EMBL/GenBank/DDBJ databases">
        <title>Identification and distribution of gene clusters putatively required for synthesis of sphingolipid metabolism inhibitors in phylogenetically diverse species of the filamentous fungus Fusarium.</title>
        <authorList>
            <person name="Kim H.-S."/>
            <person name="Busman M."/>
            <person name="Brown D.W."/>
            <person name="Divon H."/>
            <person name="Uhlig S."/>
            <person name="Proctor R.H."/>
        </authorList>
    </citation>
    <scope>NUCLEOTIDE SEQUENCE [LARGE SCALE GENOMIC DNA]</scope>
    <source>
        <strain evidence="4 5">NRRL 20693</strain>
    </source>
</reference>
<dbReference type="InterPro" id="IPR003959">
    <property type="entry name" value="ATPase_AAA_core"/>
</dbReference>
<evidence type="ECO:0000259" key="2">
    <source>
        <dbReference type="Pfam" id="PF00004"/>
    </source>
</evidence>
<evidence type="ECO:0000259" key="3">
    <source>
        <dbReference type="Pfam" id="PF22942"/>
    </source>
</evidence>
<evidence type="ECO:0000313" key="4">
    <source>
        <dbReference type="EMBL" id="KAF5664041.1"/>
    </source>
</evidence>
<keyword evidence="5" id="KW-1185">Reference proteome</keyword>
<comment type="caution">
    <text evidence="4">The sequence shown here is derived from an EMBL/GenBank/DDBJ whole genome shotgun (WGS) entry which is preliminary data.</text>
</comment>